<name>A0A9N9DLQ1_9GLOM</name>
<feature type="non-terminal residue" evidence="2">
    <location>
        <position position="119"/>
    </location>
</feature>
<accession>A0A9N9DLQ1</accession>
<evidence type="ECO:0000313" key="2">
    <source>
        <dbReference type="EMBL" id="CAG8640387.1"/>
    </source>
</evidence>
<evidence type="ECO:0000313" key="3">
    <source>
        <dbReference type="Proteomes" id="UP000789706"/>
    </source>
</evidence>
<feature type="coiled-coil region" evidence="1">
    <location>
        <begin position="7"/>
        <end position="34"/>
    </location>
</feature>
<gene>
    <name evidence="2" type="ORF">DEBURN_LOCUS11142</name>
</gene>
<protein>
    <submittedName>
        <fullName evidence="2">4331_t:CDS:1</fullName>
    </submittedName>
</protein>
<keyword evidence="1" id="KW-0175">Coiled coil</keyword>
<sequence length="119" mass="13435">MARITELEQIAKEKDELKAKVAKLRHNFEILKQQTQDTTNILDTRSTNDIPEQIVNITANNTIANTTTNTTSNTTSDTNTDITANISTSNITQLIHVKPKSLEDKEMDDFHDSIYKETV</sequence>
<comment type="caution">
    <text evidence="2">The sequence shown here is derived from an EMBL/GenBank/DDBJ whole genome shotgun (WGS) entry which is preliminary data.</text>
</comment>
<reference evidence="2" key="1">
    <citation type="submission" date="2021-06" db="EMBL/GenBank/DDBJ databases">
        <authorList>
            <person name="Kallberg Y."/>
            <person name="Tangrot J."/>
            <person name="Rosling A."/>
        </authorList>
    </citation>
    <scope>NUCLEOTIDE SEQUENCE</scope>
    <source>
        <strain evidence="2">AZ414A</strain>
    </source>
</reference>
<dbReference type="Proteomes" id="UP000789706">
    <property type="component" value="Unassembled WGS sequence"/>
</dbReference>
<dbReference type="AlphaFoldDB" id="A0A9N9DLQ1"/>
<dbReference type="EMBL" id="CAJVPK010004914">
    <property type="protein sequence ID" value="CAG8640387.1"/>
    <property type="molecule type" value="Genomic_DNA"/>
</dbReference>
<evidence type="ECO:0000256" key="1">
    <source>
        <dbReference type="SAM" id="Coils"/>
    </source>
</evidence>
<proteinExistence type="predicted"/>
<keyword evidence="3" id="KW-1185">Reference proteome</keyword>
<organism evidence="2 3">
    <name type="scientific">Diversispora eburnea</name>
    <dbReference type="NCBI Taxonomy" id="1213867"/>
    <lineage>
        <taxon>Eukaryota</taxon>
        <taxon>Fungi</taxon>
        <taxon>Fungi incertae sedis</taxon>
        <taxon>Mucoromycota</taxon>
        <taxon>Glomeromycotina</taxon>
        <taxon>Glomeromycetes</taxon>
        <taxon>Diversisporales</taxon>
        <taxon>Diversisporaceae</taxon>
        <taxon>Diversispora</taxon>
    </lineage>
</organism>